<dbReference type="EMBL" id="BKCJ010187810">
    <property type="protein sequence ID" value="GEY54701.1"/>
    <property type="molecule type" value="Genomic_DNA"/>
</dbReference>
<sequence>MASKRTSTSAAPAMNQAAIRQLINDRVAAALEAQAANMENTDNTNRNPKPRETPSVRKCTYKEFMSCQSFYFNGSKGAVGLILLCPNMVPNNEKLMEVFIGGLPRCIEGNVTALKPQTLEEAINITQRLMDQYPRLAFAAIFVKMAVLQKGIVIQEPSETPTLTPIDSSQQSSKAKDKELMKGSEKAAEGSSKREAGKLEQEDAKRHRIKEENTSAKLKRCLEIIPDGDDDVTIKATPLSSKSLKIIDYKIYKEGSKRFFQIIREDDNIWRYQQGTTKVLNWKLFDSCGVYCVTTQNMVFYLLVEKMSLFTRNIIHQMWNDVRLQVNYKVEMAYDLLRLIKRQISKGYVPE</sequence>
<organism evidence="2">
    <name type="scientific">Tanacetum cinerariifolium</name>
    <name type="common">Dalmatian daisy</name>
    <name type="synonym">Chrysanthemum cinerariifolium</name>
    <dbReference type="NCBI Taxonomy" id="118510"/>
    <lineage>
        <taxon>Eukaryota</taxon>
        <taxon>Viridiplantae</taxon>
        <taxon>Streptophyta</taxon>
        <taxon>Embryophyta</taxon>
        <taxon>Tracheophyta</taxon>
        <taxon>Spermatophyta</taxon>
        <taxon>Magnoliopsida</taxon>
        <taxon>eudicotyledons</taxon>
        <taxon>Gunneridae</taxon>
        <taxon>Pentapetalae</taxon>
        <taxon>asterids</taxon>
        <taxon>campanulids</taxon>
        <taxon>Asterales</taxon>
        <taxon>Asteraceae</taxon>
        <taxon>Asteroideae</taxon>
        <taxon>Anthemideae</taxon>
        <taxon>Anthemidinae</taxon>
        <taxon>Tanacetum</taxon>
    </lineage>
</organism>
<name>A0A699HQ02_TANCI</name>
<keyword evidence="2" id="KW-0695">RNA-directed DNA polymerase</keyword>
<evidence type="ECO:0000256" key="1">
    <source>
        <dbReference type="SAM" id="MobiDB-lite"/>
    </source>
</evidence>
<feature type="region of interest" description="Disordered" evidence="1">
    <location>
        <begin position="159"/>
        <end position="210"/>
    </location>
</feature>
<feature type="compositionally biased region" description="Basic and acidic residues" evidence="1">
    <location>
        <begin position="174"/>
        <end position="210"/>
    </location>
</feature>
<accession>A0A699HQ02</accession>
<keyword evidence="2" id="KW-0548">Nucleotidyltransferase</keyword>
<dbReference type="GO" id="GO:0003964">
    <property type="term" value="F:RNA-directed DNA polymerase activity"/>
    <property type="evidence" value="ECO:0007669"/>
    <property type="project" value="UniProtKB-KW"/>
</dbReference>
<evidence type="ECO:0000313" key="2">
    <source>
        <dbReference type="EMBL" id="GEY54701.1"/>
    </source>
</evidence>
<protein>
    <submittedName>
        <fullName evidence="2">Reverse transcriptase domain-containing protein</fullName>
    </submittedName>
</protein>
<gene>
    <name evidence="2" type="ORF">Tci_426675</name>
</gene>
<reference evidence="2" key="1">
    <citation type="journal article" date="2019" name="Sci. Rep.">
        <title>Draft genome of Tanacetum cinerariifolium, the natural source of mosquito coil.</title>
        <authorList>
            <person name="Yamashiro T."/>
            <person name="Shiraishi A."/>
            <person name="Satake H."/>
            <person name="Nakayama K."/>
        </authorList>
    </citation>
    <scope>NUCLEOTIDE SEQUENCE</scope>
</reference>
<proteinExistence type="predicted"/>
<keyword evidence="2" id="KW-0808">Transferase</keyword>
<comment type="caution">
    <text evidence="2">The sequence shown here is derived from an EMBL/GenBank/DDBJ whole genome shotgun (WGS) entry which is preliminary data.</text>
</comment>
<dbReference type="AlphaFoldDB" id="A0A699HQ02"/>